<feature type="transmembrane region" description="Helical" evidence="6">
    <location>
        <begin position="109"/>
        <end position="131"/>
    </location>
</feature>
<comment type="caution">
    <text evidence="7">The sequence shown here is derived from an EMBL/GenBank/DDBJ whole genome shotgun (WGS) entry which is preliminary data.</text>
</comment>
<dbReference type="AlphaFoldDB" id="R9ASV0"/>
<dbReference type="eggNOG" id="COG1380">
    <property type="taxonomic scope" value="Bacteria"/>
</dbReference>
<keyword evidence="5 6" id="KW-0472">Membrane</keyword>
<dbReference type="InterPro" id="IPR005538">
    <property type="entry name" value="LrgA/CidA"/>
</dbReference>
<dbReference type="PANTHER" id="PTHR33931:SF2">
    <property type="entry name" value="HOLIN-LIKE PROTEIN CIDA"/>
    <property type="match status" value="1"/>
</dbReference>
<sequence>MLFKPVCIMSSPYASKIHNLLKVTAQLLFLIGLWWIGSFIQQFFHLPISAGVIGLILLLFALMSGIMKLVWIKSGADFILAELVLMFIPCVVGLVKYKQLFLTQGWQLILAVVLGTLCVMVMTAYSVHFGFKLERKLQQKQNHRQTKVEAHS</sequence>
<evidence type="ECO:0000256" key="6">
    <source>
        <dbReference type="SAM" id="Phobius"/>
    </source>
</evidence>
<dbReference type="GO" id="GO:0005886">
    <property type="term" value="C:plasma membrane"/>
    <property type="evidence" value="ECO:0007669"/>
    <property type="project" value="UniProtKB-SubCell"/>
</dbReference>
<dbReference type="PATRIC" id="fig|1120927.3.peg.2812"/>
<evidence type="ECO:0000313" key="7">
    <source>
        <dbReference type="EMBL" id="EOR05282.1"/>
    </source>
</evidence>
<dbReference type="Proteomes" id="UP000016201">
    <property type="component" value="Unassembled WGS sequence"/>
</dbReference>
<gene>
    <name evidence="7" type="ORF">I593_02892</name>
</gene>
<evidence type="ECO:0000256" key="1">
    <source>
        <dbReference type="ARBA" id="ARBA00004651"/>
    </source>
</evidence>
<reference evidence="7 8" key="1">
    <citation type="submission" date="2013-03" db="EMBL/GenBank/DDBJ databases">
        <title>The Genome Sequence of Acinetobacter tandoii CIP 107469.</title>
        <authorList>
            <consortium name="The Broad Institute Genome Sequencing Platform"/>
            <consortium name="The Broad Institute Genome Sequencing Center for Infectious Disease"/>
            <person name="Cerqueira G."/>
            <person name="Feldgarden M."/>
            <person name="Courvalin P."/>
            <person name="Perichon B."/>
            <person name="Grillot-Courvalin C."/>
            <person name="Clermont D."/>
            <person name="Rocha E."/>
            <person name="Yoon E.-J."/>
            <person name="Nemec A."/>
            <person name="Walker B."/>
            <person name="Young S.K."/>
            <person name="Zeng Q."/>
            <person name="Gargeya S."/>
            <person name="Fitzgerald M."/>
            <person name="Haas B."/>
            <person name="Abouelleil A."/>
            <person name="Alvarado L."/>
            <person name="Arachchi H.M."/>
            <person name="Berlin A.M."/>
            <person name="Chapman S.B."/>
            <person name="Dewar J."/>
            <person name="Goldberg J."/>
            <person name="Griggs A."/>
            <person name="Gujja S."/>
            <person name="Hansen M."/>
            <person name="Howarth C."/>
            <person name="Imamovic A."/>
            <person name="Larimer J."/>
            <person name="McCowan C."/>
            <person name="Murphy C."/>
            <person name="Neiman D."/>
            <person name="Pearson M."/>
            <person name="Priest M."/>
            <person name="Roberts A."/>
            <person name="Saif S."/>
            <person name="Shea T."/>
            <person name="Sisk P."/>
            <person name="Sykes S."/>
            <person name="Wortman J."/>
            <person name="Nusbaum C."/>
            <person name="Birren B."/>
        </authorList>
    </citation>
    <scope>NUCLEOTIDE SEQUENCE [LARGE SCALE GENOMIC DNA]</scope>
    <source>
        <strain evidence="7 8">CIP 107469</strain>
    </source>
</reference>
<dbReference type="PANTHER" id="PTHR33931">
    <property type="entry name" value="HOLIN-LIKE PROTEIN CIDA-RELATED"/>
    <property type="match status" value="1"/>
</dbReference>
<evidence type="ECO:0000313" key="8">
    <source>
        <dbReference type="Proteomes" id="UP000016201"/>
    </source>
</evidence>
<proteinExistence type="predicted"/>
<keyword evidence="8" id="KW-1185">Reference proteome</keyword>
<organism evidence="7 8">
    <name type="scientific">Acinetobacter tandoii DSM 14970 = CIP 107469</name>
    <dbReference type="NCBI Taxonomy" id="1120927"/>
    <lineage>
        <taxon>Bacteria</taxon>
        <taxon>Pseudomonadati</taxon>
        <taxon>Pseudomonadota</taxon>
        <taxon>Gammaproteobacteria</taxon>
        <taxon>Moraxellales</taxon>
        <taxon>Moraxellaceae</taxon>
        <taxon>Acinetobacter</taxon>
    </lineage>
</organism>
<evidence type="ECO:0000256" key="5">
    <source>
        <dbReference type="ARBA" id="ARBA00023136"/>
    </source>
</evidence>
<name>R9ASV0_9GAMM</name>
<protein>
    <submittedName>
        <fullName evidence="7">Holin-like protein</fullName>
    </submittedName>
</protein>
<dbReference type="Pfam" id="PF03788">
    <property type="entry name" value="LrgA"/>
    <property type="match status" value="1"/>
</dbReference>
<feature type="transmembrane region" description="Helical" evidence="6">
    <location>
        <begin position="43"/>
        <end position="66"/>
    </location>
</feature>
<evidence type="ECO:0000256" key="2">
    <source>
        <dbReference type="ARBA" id="ARBA00022475"/>
    </source>
</evidence>
<accession>R9ASV0</accession>
<dbReference type="EMBL" id="AQFM01000041">
    <property type="protein sequence ID" value="EOR05282.1"/>
    <property type="molecule type" value="Genomic_DNA"/>
</dbReference>
<comment type="subcellular location">
    <subcellularLocation>
        <location evidence="1">Cell membrane</location>
        <topology evidence="1">Multi-pass membrane protein</topology>
    </subcellularLocation>
</comment>
<feature type="transmembrane region" description="Helical" evidence="6">
    <location>
        <begin position="20"/>
        <end position="37"/>
    </location>
</feature>
<evidence type="ECO:0000256" key="4">
    <source>
        <dbReference type="ARBA" id="ARBA00022989"/>
    </source>
</evidence>
<keyword evidence="3 6" id="KW-0812">Transmembrane</keyword>
<keyword evidence="4 6" id="KW-1133">Transmembrane helix</keyword>
<keyword evidence="2" id="KW-1003">Cell membrane</keyword>
<evidence type="ECO:0000256" key="3">
    <source>
        <dbReference type="ARBA" id="ARBA00022692"/>
    </source>
</evidence>
<feature type="transmembrane region" description="Helical" evidence="6">
    <location>
        <begin position="78"/>
        <end position="97"/>
    </location>
</feature>